<accession>A0A975D1X3</accession>
<dbReference type="PANTHER" id="PTHR11941:SF124">
    <property type="entry name" value="ENOYL-COA HYDRATASE ECHA13-RELATED"/>
    <property type="match status" value="1"/>
</dbReference>
<name>A0A975D1X3_9SPHN</name>
<dbReference type="GO" id="GO:0003824">
    <property type="term" value="F:catalytic activity"/>
    <property type="evidence" value="ECO:0007669"/>
    <property type="project" value="UniProtKB-ARBA"/>
</dbReference>
<evidence type="ECO:0000313" key="2">
    <source>
        <dbReference type="Proteomes" id="UP000664914"/>
    </source>
</evidence>
<dbReference type="SUPFAM" id="SSF52096">
    <property type="entry name" value="ClpP/crotonase"/>
    <property type="match status" value="1"/>
</dbReference>
<protein>
    <submittedName>
        <fullName evidence="1">Enoyl-CoA hydratase</fullName>
    </submittedName>
</protein>
<evidence type="ECO:0000313" key="1">
    <source>
        <dbReference type="EMBL" id="QTH21109.1"/>
    </source>
</evidence>
<dbReference type="PANTHER" id="PTHR11941">
    <property type="entry name" value="ENOYL-COA HYDRATASE-RELATED"/>
    <property type="match status" value="1"/>
</dbReference>
<sequence>MPAGGHIVANFIGYAAADRIATITLDRPDRRNAQNQQLLEELNDAWERAAADDAVRVILLRAEGPHFSAGHDISPEEVAKGPFQQIAASIPTRGLLGIHQWEARHYLGFSRRWRDIPKPSIAAVQGACIAGGLLLAWPCDLIVAADDARFSDPVVLMGIGGVEYHGHTWELGARKAKEMLFTARPIDAQEAERRGMVNRVVPRAELDTAARALAAEIAQMHPHALAMAKRAVNQTLDIQGQTAALQSCFDIHQLGHASAYAQGGQFVLTDLPGMKGKD</sequence>
<organism evidence="1 2">
    <name type="scientific">Rhizorhabdus wittichii</name>
    <dbReference type="NCBI Taxonomy" id="160791"/>
    <lineage>
        <taxon>Bacteria</taxon>
        <taxon>Pseudomonadati</taxon>
        <taxon>Pseudomonadota</taxon>
        <taxon>Alphaproteobacteria</taxon>
        <taxon>Sphingomonadales</taxon>
        <taxon>Sphingomonadaceae</taxon>
        <taxon>Rhizorhabdus</taxon>
    </lineage>
</organism>
<dbReference type="Gene3D" id="3.90.226.10">
    <property type="entry name" value="2-enoyl-CoA Hydratase, Chain A, domain 1"/>
    <property type="match status" value="1"/>
</dbReference>
<dbReference type="GO" id="GO:0006635">
    <property type="term" value="P:fatty acid beta-oxidation"/>
    <property type="evidence" value="ECO:0007669"/>
    <property type="project" value="TreeGrafter"/>
</dbReference>
<dbReference type="AlphaFoldDB" id="A0A975D1X3"/>
<gene>
    <name evidence="1" type="ORF">HRJ34_22765</name>
</gene>
<dbReference type="InterPro" id="IPR029045">
    <property type="entry name" value="ClpP/crotonase-like_dom_sf"/>
</dbReference>
<reference evidence="1" key="2">
    <citation type="submission" date="2021-04" db="EMBL/GenBank/DDBJ databases">
        <title>Isolation and genomic analysis of the ibuprofen-degrading bacterium Sphingomonas strain MPO218.</title>
        <authorList>
            <person name="Aulestia M."/>
            <person name="Flores A."/>
            <person name="Mangas E.L."/>
            <person name="Perez-Pulido A.J."/>
            <person name="Santero E."/>
            <person name="Camacho E.M."/>
        </authorList>
    </citation>
    <scope>NUCLEOTIDE SEQUENCE</scope>
    <source>
        <strain evidence="1">MPO218</strain>
    </source>
</reference>
<dbReference type="CDD" id="cd06558">
    <property type="entry name" value="crotonase-like"/>
    <property type="match status" value="1"/>
</dbReference>
<dbReference type="NCBIfam" id="NF006140">
    <property type="entry name" value="PRK08290.1"/>
    <property type="match status" value="1"/>
</dbReference>
<dbReference type="InterPro" id="IPR001753">
    <property type="entry name" value="Enoyl-CoA_hydra/iso"/>
</dbReference>
<dbReference type="Pfam" id="PF00378">
    <property type="entry name" value="ECH_1"/>
    <property type="match status" value="1"/>
</dbReference>
<dbReference type="EMBL" id="CP059319">
    <property type="protein sequence ID" value="QTH21109.1"/>
    <property type="molecule type" value="Genomic_DNA"/>
</dbReference>
<dbReference type="Proteomes" id="UP000664914">
    <property type="component" value="Chromosome"/>
</dbReference>
<proteinExistence type="predicted"/>
<reference evidence="1" key="1">
    <citation type="submission" date="2020-07" db="EMBL/GenBank/DDBJ databases">
        <authorList>
            <person name="Camacho E."/>
        </authorList>
    </citation>
    <scope>NUCLEOTIDE SEQUENCE</scope>
    <source>
        <strain evidence="1">MPO218</strain>
    </source>
</reference>